<dbReference type="Proteomes" id="UP000619079">
    <property type="component" value="Unassembled WGS sequence"/>
</dbReference>
<organism evidence="6 7">
    <name type="scientific">Sedimentitalea arenosa</name>
    <dbReference type="NCBI Taxonomy" id="2798803"/>
    <lineage>
        <taxon>Bacteria</taxon>
        <taxon>Pseudomonadati</taxon>
        <taxon>Pseudomonadota</taxon>
        <taxon>Alphaproteobacteria</taxon>
        <taxon>Rhodobacterales</taxon>
        <taxon>Paracoccaceae</taxon>
        <taxon>Sedimentitalea</taxon>
    </lineage>
</organism>
<dbReference type="SUPFAM" id="SSF55469">
    <property type="entry name" value="FMN-dependent nitroreductase-like"/>
    <property type="match status" value="1"/>
</dbReference>
<protein>
    <submittedName>
        <fullName evidence="6">Malonic semialdehyde reductase</fullName>
        <ecNumber evidence="6">1.1.1.298</ecNumber>
    </submittedName>
</protein>
<evidence type="ECO:0000259" key="5">
    <source>
        <dbReference type="Pfam" id="PF00881"/>
    </source>
</evidence>
<evidence type="ECO:0000256" key="2">
    <source>
        <dbReference type="ARBA" id="ARBA00022643"/>
    </source>
</evidence>
<name>A0A8J7J6K2_9RHOB</name>
<dbReference type="PANTHER" id="PTHR43543">
    <property type="entry name" value="MALONIC SEMIALDEHYDE REDUCTASE RUTE-RELATED"/>
    <property type="match status" value="1"/>
</dbReference>
<dbReference type="AlphaFoldDB" id="A0A8J7J6K2"/>
<dbReference type="CDD" id="cd02148">
    <property type="entry name" value="RutE-like"/>
    <property type="match status" value="1"/>
</dbReference>
<evidence type="ECO:0000313" key="7">
    <source>
        <dbReference type="Proteomes" id="UP000619079"/>
    </source>
</evidence>
<dbReference type="EC" id="1.1.1.298" evidence="6"/>
<proteinExistence type="predicted"/>
<dbReference type="InterPro" id="IPR029479">
    <property type="entry name" value="Nitroreductase"/>
</dbReference>
<dbReference type="Pfam" id="PF00881">
    <property type="entry name" value="Nitroreductase"/>
    <property type="match status" value="1"/>
</dbReference>
<evidence type="ECO:0000256" key="3">
    <source>
        <dbReference type="ARBA" id="ARBA00022857"/>
    </source>
</evidence>
<keyword evidence="1" id="KW-0285">Flavoprotein</keyword>
<dbReference type="InterPro" id="IPR023936">
    <property type="entry name" value="RutE-like"/>
</dbReference>
<feature type="domain" description="Nitroreductase" evidence="5">
    <location>
        <begin position="39"/>
        <end position="198"/>
    </location>
</feature>
<dbReference type="InterPro" id="IPR050461">
    <property type="entry name" value="Nitroreductase_HadB/RutE"/>
</dbReference>
<dbReference type="RefSeq" id="WP_199022678.1">
    <property type="nucleotide sequence ID" value="NZ_JAELVR010000001.1"/>
</dbReference>
<dbReference type="EMBL" id="JAELVR010000001">
    <property type="protein sequence ID" value="MBJ6369908.1"/>
    <property type="molecule type" value="Genomic_DNA"/>
</dbReference>
<keyword evidence="4 6" id="KW-0560">Oxidoreductase</keyword>
<accession>A0A8J7J6K2</accession>
<evidence type="ECO:0000313" key="6">
    <source>
        <dbReference type="EMBL" id="MBJ6369908.1"/>
    </source>
</evidence>
<evidence type="ECO:0000256" key="4">
    <source>
        <dbReference type="ARBA" id="ARBA00023002"/>
    </source>
</evidence>
<gene>
    <name evidence="6" type="ORF">JF290_00085</name>
</gene>
<sequence>MTDGKDAMTDLRQSAQDAVRGLRARKPHLDDDSIDVILRDARSHYAWTDKPVSDEMLNTLFDITIQGPTSMNTCPARFVFVRSDEGKDRLAKSLKAKNIDKMRAAPVTAIIAWDPLYWQRLDFLFPHEDRKPLFEGKEKYAHDTAFRNSTLQGAYFMIAARAMGLDVGAMSGFSNAIVDEEFFAENGWKSNFLCNIGYADETALFQKLPRFEFDDVCEVI</sequence>
<keyword evidence="3" id="KW-0521">NADP</keyword>
<dbReference type="PANTHER" id="PTHR43543:SF1">
    <property type="entry name" value="MALONIC SEMIALDEHYDE REDUCTASE RUTE-RELATED"/>
    <property type="match status" value="1"/>
</dbReference>
<dbReference type="Gene3D" id="3.40.109.10">
    <property type="entry name" value="NADH Oxidase"/>
    <property type="match status" value="1"/>
</dbReference>
<evidence type="ECO:0000256" key="1">
    <source>
        <dbReference type="ARBA" id="ARBA00022630"/>
    </source>
</evidence>
<comment type="caution">
    <text evidence="6">The sequence shown here is derived from an EMBL/GenBank/DDBJ whole genome shotgun (WGS) entry which is preliminary data.</text>
</comment>
<reference evidence="6" key="1">
    <citation type="submission" date="2020-12" db="EMBL/GenBank/DDBJ databases">
        <title>Sedimentitalea sp. nov., isolated from sand in Incheon.</title>
        <authorList>
            <person name="Kim W."/>
        </authorList>
    </citation>
    <scope>NUCLEOTIDE SEQUENCE</scope>
    <source>
        <strain evidence="6">CAU 1593</strain>
    </source>
</reference>
<dbReference type="GO" id="GO:0035527">
    <property type="term" value="F:3-hydroxypropionate dehydrogenase (NADP+) activity"/>
    <property type="evidence" value="ECO:0007669"/>
    <property type="project" value="UniProtKB-EC"/>
</dbReference>
<dbReference type="InterPro" id="IPR000415">
    <property type="entry name" value="Nitroreductase-like"/>
</dbReference>
<dbReference type="NCBIfam" id="NF003768">
    <property type="entry name" value="PRK05365.1"/>
    <property type="match status" value="1"/>
</dbReference>
<keyword evidence="7" id="KW-1185">Reference proteome</keyword>
<keyword evidence="2" id="KW-0288">FMN</keyword>